<keyword evidence="2" id="KW-0378">Hydrolase</keyword>
<dbReference type="Gene3D" id="3.90.1570.10">
    <property type="entry name" value="tt1808, chain A"/>
    <property type="match status" value="1"/>
</dbReference>
<dbReference type="Proteomes" id="UP000604661">
    <property type="component" value="Unassembled WGS sequence"/>
</dbReference>
<dbReference type="SUPFAM" id="SSF52980">
    <property type="entry name" value="Restriction endonuclease-like"/>
    <property type="match status" value="1"/>
</dbReference>
<gene>
    <name evidence="2" type="ORF">H6G95_38005</name>
</gene>
<evidence type="ECO:0000313" key="2">
    <source>
        <dbReference type="EMBL" id="MBD2566231.1"/>
    </source>
</evidence>
<reference evidence="2 3" key="1">
    <citation type="journal article" date="2020" name="ISME J.">
        <title>Comparative genomics reveals insights into cyanobacterial evolution and habitat adaptation.</title>
        <authorList>
            <person name="Chen M.Y."/>
            <person name="Teng W.K."/>
            <person name="Zhao L."/>
            <person name="Hu C.X."/>
            <person name="Zhou Y.K."/>
            <person name="Han B.P."/>
            <person name="Song L.R."/>
            <person name="Shu W.S."/>
        </authorList>
    </citation>
    <scope>NUCLEOTIDE SEQUENCE [LARGE SCALE GENOMIC DNA]</scope>
    <source>
        <strain evidence="2 3">FACHB-391</strain>
    </source>
</reference>
<keyword evidence="2" id="KW-0540">Nuclease</keyword>
<comment type="caution">
    <text evidence="2">The sequence shown here is derived from an EMBL/GenBank/DDBJ whole genome shotgun (WGS) entry which is preliminary data.</text>
</comment>
<dbReference type="InterPro" id="IPR011335">
    <property type="entry name" value="Restrct_endonuc-II-like"/>
</dbReference>
<dbReference type="CDD" id="cd06260">
    <property type="entry name" value="DUF820-like"/>
    <property type="match status" value="1"/>
</dbReference>
<keyword evidence="2" id="KW-0255">Endonuclease</keyword>
<organism evidence="2 3">
    <name type="scientific">Nostoc linckia FACHB-391</name>
    <dbReference type="NCBI Taxonomy" id="2692906"/>
    <lineage>
        <taxon>Bacteria</taxon>
        <taxon>Bacillati</taxon>
        <taxon>Cyanobacteriota</taxon>
        <taxon>Cyanophyceae</taxon>
        <taxon>Nostocales</taxon>
        <taxon>Nostocaceae</taxon>
        <taxon>Nostoc</taxon>
    </lineage>
</organism>
<dbReference type="Pfam" id="PF05685">
    <property type="entry name" value="Uma2"/>
    <property type="match status" value="1"/>
</dbReference>
<name>A0ABR8FC53_NOSLI</name>
<dbReference type="InterPro" id="IPR008538">
    <property type="entry name" value="Uma2"/>
</dbReference>
<dbReference type="RefSeq" id="WP_190895017.1">
    <property type="nucleotide sequence ID" value="NZ_JACJTE010000165.1"/>
</dbReference>
<sequence length="187" mass="21237">MVRTPSKSITLASFLKLPETKPAGEYIDGQIIQKPMPQGKHSTIRGEMISTISSIVKPKRIARAFPELRCTFGGRSIVPDVSVFTWQRIPRDENGEVANVFQAAPDWTIKILSPDQRQTKVTKNILHCLNYETQMGWLIDPEEQTIFVYIRNQQPVMLDELEALLPVPDFASELRLTVGDLFGWLLE</sequence>
<proteinExistence type="predicted"/>
<evidence type="ECO:0000313" key="3">
    <source>
        <dbReference type="Proteomes" id="UP000604661"/>
    </source>
</evidence>
<dbReference type="GO" id="GO:0004519">
    <property type="term" value="F:endonuclease activity"/>
    <property type="evidence" value="ECO:0007669"/>
    <property type="project" value="UniProtKB-KW"/>
</dbReference>
<dbReference type="PANTHER" id="PTHR34107">
    <property type="entry name" value="SLL0198 PROTEIN-RELATED"/>
    <property type="match status" value="1"/>
</dbReference>
<dbReference type="EMBL" id="JACJTE010000165">
    <property type="protein sequence ID" value="MBD2566231.1"/>
    <property type="molecule type" value="Genomic_DNA"/>
</dbReference>
<dbReference type="PANTHER" id="PTHR34107:SF8">
    <property type="entry name" value="UNIDENTIFIED OPEN READING FRAME"/>
    <property type="match status" value="1"/>
</dbReference>
<protein>
    <submittedName>
        <fullName evidence="2">Uma2 family endonuclease</fullName>
    </submittedName>
</protein>
<feature type="domain" description="Putative restriction endonuclease" evidence="1">
    <location>
        <begin position="12"/>
        <end position="178"/>
    </location>
</feature>
<dbReference type="InterPro" id="IPR012296">
    <property type="entry name" value="Nuclease_put_TT1808"/>
</dbReference>
<keyword evidence="3" id="KW-1185">Reference proteome</keyword>
<evidence type="ECO:0000259" key="1">
    <source>
        <dbReference type="Pfam" id="PF05685"/>
    </source>
</evidence>
<accession>A0ABR8FC53</accession>